<sequence length="508" mass="57935">MIKVFVRSLIPFSVLLYVISLVALGYTSFPRDFISSIFVNSDSVFHTYYVQEIFQAGKDPRTWLLPHSFLIFPEFMLFLVVRLVVGGNVGLVNFITGVLTFAVVQLSVVFLIVNAFDFNKNRVAQVFTLLAFLNTLLTTTPFVLFFYMSLAPHFHLGTILNAVICLLCVKKYLDNKKFGLLLGLANTLFILSDPIFLFYFTLPAIALAVLQRKKIALDQFRYLLIILFASSSLSLFLYILLPTARGYFTKNIIQVFPYELFSVYVRLGWYTDFISIFNPTPLLLAVIVGGGFSYFKLSKKTSGFSDKTFFNVFFTLFILFSFLAYFIFRRGLLLDLRFVFPVFLTLLLLIVIFVSSLINSRIVLTLAMFVVTTILLVRFTVHKSTFRDIGQEDSKLSACIGNLVEEQSWDYGVSGFWLGRKLSVLSNLEINILPVYLDNGRVVGKVPFGDISYAGGHSIDYVVSNKDFGNEWVEEWLGPSDSHWTCEPNTYVFYYANSKINENLQVVW</sequence>
<feature type="transmembrane region" description="Helical" evidence="1">
    <location>
        <begin position="334"/>
        <end position="355"/>
    </location>
</feature>
<keyword evidence="1" id="KW-1133">Transmembrane helix</keyword>
<dbReference type="Proteomes" id="UP000034920">
    <property type="component" value="Unassembled WGS sequence"/>
</dbReference>
<keyword evidence="1" id="KW-0812">Transmembrane</keyword>
<gene>
    <name evidence="2" type="ORF">UU80_C0013G0004</name>
</gene>
<feature type="transmembrane region" description="Helical" evidence="1">
    <location>
        <begin position="63"/>
        <end position="85"/>
    </location>
</feature>
<dbReference type="EMBL" id="LCCA01000013">
    <property type="protein sequence ID" value="KKS22110.1"/>
    <property type="molecule type" value="Genomic_DNA"/>
</dbReference>
<feature type="transmembrane region" description="Helical" evidence="1">
    <location>
        <begin position="276"/>
        <end position="297"/>
    </location>
</feature>
<dbReference type="AlphaFoldDB" id="A0A0G0XB35"/>
<keyword evidence="1" id="KW-0472">Membrane</keyword>
<feature type="transmembrane region" description="Helical" evidence="1">
    <location>
        <begin position="126"/>
        <end position="148"/>
    </location>
</feature>
<feature type="transmembrane region" description="Helical" evidence="1">
    <location>
        <begin position="9"/>
        <end position="27"/>
    </location>
</feature>
<comment type="caution">
    <text evidence="2">The sequence shown here is derived from an EMBL/GenBank/DDBJ whole genome shotgun (WGS) entry which is preliminary data.</text>
</comment>
<organism evidence="2 3">
    <name type="scientific">candidate division WWE3 bacterium GW2011_GWA1_41_8</name>
    <dbReference type="NCBI Taxonomy" id="1619103"/>
    <lineage>
        <taxon>Bacteria</taxon>
        <taxon>Katanobacteria</taxon>
    </lineage>
</organism>
<feature type="transmembrane region" description="Helical" evidence="1">
    <location>
        <begin position="180"/>
        <end position="200"/>
    </location>
</feature>
<name>A0A0G0XB35_UNCKA</name>
<feature type="transmembrane region" description="Helical" evidence="1">
    <location>
        <begin position="91"/>
        <end position="114"/>
    </location>
</feature>
<feature type="transmembrane region" description="Helical" evidence="1">
    <location>
        <begin position="220"/>
        <end position="240"/>
    </location>
</feature>
<proteinExistence type="predicted"/>
<evidence type="ECO:0000313" key="2">
    <source>
        <dbReference type="EMBL" id="KKS22110.1"/>
    </source>
</evidence>
<protein>
    <submittedName>
        <fullName evidence="2">Uncharacterized protein</fullName>
    </submittedName>
</protein>
<evidence type="ECO:0000256" key="1">
    <source>
        <dbReference type="SAM" id="Phobius"/>
    </source>
</evidence>
<accession>A0A0G0XB35</accession>
<feature type="transmembrane region" description="Helical" evidence="1">
    <location>
        <begin position="362"/>
        <end position="381"/>
    </location>
</feature>
<evidence type="ECO:0000313" key="3">
    <source>
        <dbReference type="Proteomes" id="UP000034920"/>
    </source>
</evidence>
<feature type="transmembrane region" description="Helical" evidence="1">
    <location>
        <begin position="309"/>
        <end position="328"/>
    </location>
</feature>
<reference evidence="2 3" key="1">
    <citation type="journal article" date="2015" name="Nature">
        <title>rRNA introns, odd ribosomes, and small enigmatic genomes across a large radiation of phyla.</title>
        <authorList>
            <person name="Brown C.T."/>
            <person name="Hug L.A."/>
            <person name="Thomas B.C."/>
            <person name="Sharon I."/>
            <person name="Castelle C.J."/>
            <person name="Singh A."/>
            <person name="Wilkins M.J."/>
            <person name="Williams K.H."/>
            <person name="Banfield J.F."/>
        </authorList>
    </citation>
    <scope>NUCLEOTIDE SEQUENCE [LARGE SCALE GENOMIC DNA]</scope>
</reference>